<dbReference type="PANTHER" id="PTHR33400">
    <property type="entry name" value="ZINC FINGER CCCH DOMAIN-CONTAINING PROTEIN 6-RELATED"/>
    <property type="match status" value="1"/>
</dbReference>
<feature type="region of interest" description="Disordered" evidence="3">
    <location>
        <begin position="279"/>
        <end position="317"/>
    </location>
</feature>
<dbReference type="Proteomes" id="UP001291623">
    <property type="component" value="Unassembled WGS sequence"/>
</dbReference>
<keyword evidence="2" id="KW-0479">Metal-binding</keyword>
<evidence type="ECO:0000256" key="1">
    <source>
        <dbReference type="ARBA" id="ARBA00023125"/>
    </source>
</evidence>
<feature type="domain" description="C3H1-type" evidence="4">
    <location>
        <begin position="695"/>
        <end position="723"/>
    </location>
</feature>
<keyword evidence="6" id="KW-1185">Reference proteome</keyword>
<feature type="region of interest" description="Disordered" evidence="3">
    <location>
        <begin position="198"/>
        <end position="260"/>
    </location>
</feature>
<protein>
    <recommendedName>
        <fullName evidence="4">C3H1-type domain-containing protein</fullName>
    </recommendedName>
</protein>
<feature type="zinc finger region" description="C3H1-type" evidence="2">
    <location>
        <begin position="695"/>
        <end position="723"/>
    </location>
</feature>
<feature type="region of interest" description="Disordered" evidence="3">
    <location>
        <begin position="723"/>
        <end position="750"/>
    </location>
</feature>
<evidence type="ECO:0000313" key="5">
    <source>
        <dbReference type="EMBL" id="KAK4368122.1"/>
    </source>
</evidence>
<comment type="caution">
    <text evidence="5">The sequence shown here is derived from an EMBL/GenBank/DDBJ whole genome shotgun (WGS) entry which is preliminary data.</text>
</comment>
<dbReference type="EMBL" id="JAVYJV010000006">
    <property type="protein sequence ID" value="KAK4368122.1"/>
    <property type="molecule type" value="Genomic_DNA"/>
</dbReference>
<feature type="compositionally biased region" description="Polar residues" evidence="3">
    <location>
        <begin position="279"/>
        <end position="291"/>
    </location>
</feature>
<keyword evidence="2" id="KW-0863">Zinc-finger</keyword>
<dbReference type="AlphaFoldDB" id="A0AAE1VGH6"/>
<evidence type="ECO:0000259" key="4">
    <source>
        <dbReference type="PROSITE" id="PS50103"/>
    </source>
</evidence>
<keyword evidence="1" id="KW-0238">DNA-binding</keyword>
<feature type="compositionally biased region" description="Polar residues" evidence="3">
    <location>
        <begin position="437"/>
        <end position="450"/>
    </location>
</feature>
<name>A0AAE1VGH6_9SOLA</name>
<dbReference type="PANTHER" id="PTHR33400:SF10">
    <property type="entry name" value="ZINC FINGER CCCH DOMAIN-CONTAINING PROTEIN 45-LIKE"/>
    <property type="match status" value="1"/>
</dbReference>
<dbReference type="InterPro" id="IPR000571">
    <property type="entry name" value="Znf_CCCH"/>
</dbReference>
<dbReference type="GO" id="GO:0008270">
    <property type="term" value="F:zinc ion binding"/>
    <property type="evidence" value="ECO:0007669"/>
    <property type="project" value="UniProtKB-KW"/>
</dbReference>
<gene>
    <name evidence="5" type="ORF">RND71_011914</name>
</gene>
<sequence>MFELLTDNCFPLSEGRAHVKKLICAVTVKHFLLEDCPSKVGRGSQHHLQLKRSHQSIIRPSFEGRSCLKQSKERLPYIPLAKWKCPPKFNLNEKWHVVAGEESKDAEDQERREKRVLEAVYPSRSAIPPNPPTLSDLDQYYDDNRTPVIRIIPIEDEADVEVSSHSTPSQNISSKLPGACLPNSPSSSVSIVTSEKLPANGKSFPPSLSTFQNPKKPPSNSPFSVRCPANEQSAPPYRSRCQKLKGSEQTQVSPKPPVSNNSVPHYLLTCKILSTPDQTEFSPDLPANQNHAPKCQTVRGNQNTSQLKSQVSGMPPTKDNPVTQFPCENPNIPQHQAKVLPKSLANHNPATQCNNQNSPKLPANGICVPQYQSNSENLGVPHGFEGGDLMVAVATAVAALAKSQEQGSLIDTDLLVKLLSNPEQIQKLMNEHGMATNPKTGPASGSNPIVPSSTTPSSTADSLDKQVTGNENRKCVIAHSTVFSRSLEVRNTNEQRGTAAMPRTKPDKVVDNAINEYQAPHAGSGPIFGPKPMAKPVPVVITKPETSVKVNLANEQGAPPHVGNADIRRNKSLVHPTSDLNFEKIKKLINEYGAPKNVVNSELVPSSFPKCDVALQPELQIKSHSPNTGHASPFSSMTSPALLHKDINYYKSLIKKHGENHENVDHELLQNTNPRGNIWGGPELLKNVKPNQRNLNFQKHCAFFDRPKGCLNGSSCPFLHDTSRQGRSEGMLEASGSKRMKLSGEVTGRT</sequence>
<keyword evidence="2" id="KW-0862">Zinc</keyword>
<proteinExistence type="predicted"/>
<feature type="compositionally biased region" description="Polar residues" evidence="3">
    <location>
        <begin position="298"/>
        <end position="312"/>
    </location>
</feature>
<dbReference type="GO" id="GO:0003677">
    <property type="term" value="F:DNA binding"/>
    <property type="evidence" value="ECO:0007669"/>
    <property type="project" value="UniProtKB-KW"/>
</dbReference>
<evidence type="ECO:0000256" key="2">
    <source>
        <dbReference type="PROSITE-ProRule" id="PRU00723"/>
    </source>
</evidence>
<feature type="region of interest" description="Disordered" evidence="3">
    <location>
        <begin position="433"/>
        <end position="467"/>
    </location>
</feature>
<organism evidence="5 6">
    <name type="scientific">Anisodus tanguticus</name>
    <dbReference type="NCBI Taxonomy" id="243964"/>
    <lineage>
        <taxon>Eukaryota</taxon>
        <taxon>Viridiplantae</taxon>
        <taxon>Streptophyta</taxon>
        <taxon>Embryophyta</taxon>
        <taxon>Tracheophyta</taxon>
        <taxon>Spermatophyta</taxon>
        <taxon>Magnoliopsida</taxon>
        <taxon>eudicotyledons</taxon>
        <taxon>Gunneridae</taxon>
        <taxon>Pentapetalae</taxon>
        <taxon>asterids</taxon>
        <taxon>lamiids</taxon>
        <taxon>Solanales</taxon>
        <taxon>Solanaceae</taxon>
        <taxon>Solanoideae</taxon>
        <taxon>Hyoscyameae</taxon>
        <taxon>Anisodus</taxon>
    </lineage>
</organism>
<reference evidence="5" key="1">
    <citation type="submission" date="2023-12" db="EMBL/GenBank/DDBJ databases">
        <title>Genome assembly of Anisodus tanguticus.</title>
        <authorList>
            <person name="Wang Y.-J."/>
        </authorList>
    </citation>
    <scope>NUCLEOTIDE SEQUENCE</scope>
    <source>
        <strain evidence="5">KB-2021</strain>
        <tissue evidence="5">Leaf</tissue>
    </source>
</reference>
<dbReference type="PROSITE" id="PS50103">
    <property type="entry name" value="ZF_C3H1"/>
    <property type="match status" value="1"/>
</dbReference>
<evidence type="ECO:0000313" key="6">
    <source>
        <dbReference type="Proteomes" id="UP001291623"/>
    </source>
</evidence>
<evidence type="ECO:0000256" key="3">
    <source>
        <dbReference type="SAM" id="MobiDB-lite"/>
    </source>
</evidence>
<accession>A0AAE1VGH6</accession>